<protein>
    <submittedName>
        <fullName evidence="1">Uncharacterized protein</fullName>
    </submittedName>
</protein>
<dbReference type="RefSeq" id="WP_249585808.1">
    <property type="nucleotide sequence ID" value="NZ_BAAAQL010000002.1"/>
</dbReference>
<sequence>MPEEAKAALREIIEMEQERKLQGFGPVQHGIQFAAEGRPLAEFVSEGYLPIPATGQRIEIHGVPVLVTDVSVAYETTEDGAPAVYASVTVEPVDA</sequence>
<accession>A0ABY4PL27</accession>
<proteinExistence type="predicted"/>
<gene>
    <name evidence="1" type="ORF">M4V62_04010</name>
</gene>
<evidence type="ECO:0000313" key="2">
    <source>
        <dbReference type="Proteomes" id="UP000829992"/>
    </source>
</evidence>
<keyword evidence="2" id="KW-1185">Reference proteome</keyword>
<dbReference type="Proteomes" id="UP000829992">
    <property type="component" value="Chromosome"/>
</dbReference>
<organism evidence="1 2">
    <name type="scientific">Streptomyces durmitorensis</name>
    <dbReference type="NCBI Taxonomy" id="319947"/>
    <lineage>
        <taxon>Bacteria</taxon>
        <taxon>Bacillati</taxon>
        <taxon>Actinomycetota</taxon>
        <taxon>Actinomycetes</taxon>
        <taxon>Kitasatosporales</taxon>
        <taxon>Streptomycetaceae</taxon>
        <taxon>Streptomyces</taxon>
    </lineage>
</organism>
<name>A0ABY4PL27_9ACTN</name>
<dbReference type="EMBL" id="CP097289">
    <property type="protein sequence ID" value="UQT54311.1"/>
    <property type="molecule type" value="Genomic_DNA"/>
</dbReference>
<evidence type="ECO:0000313" key="1">
    <source>
        <dbReference type="EMBL" id="UQT54311.1"/>
    </source>
</evidence>
<reference evidence="1 2" key="1">
    <citation type="submission" date="2022-05" db="EMBL/GenBank/DDBJ databases">
        <authorList>
            <person name="Zhou X."/>
            <person name="Li K."/>
            <person name="Man Y."/>
        </authorList>
    </citation>
    <scope>NUCLEOTIDE SEQUENCE [LARGE SCALE GENOMIC DNA]</scope>
    <source>
        <strain evidence="1 2">MS405</strain>
    </source>
</reference>